<evidence type="ECO:0000256" key="2">
    <source>
        <dbReference type="SAM" id="SignalP"/>
    </source>
</evidence>
<organism evidence="3 4">
    <name type="scientific">Microbacterium amylolyticum</name>
    <dbReference type="NCBI Taxonomy" id="936337"/>
    <lineage>
        <taxon>Bacteria</taxon>
        <taxon>Bacillati</taxon>
        <taxon>Actinomycetota</taxon>
        <taxon>Actinomycetes</taxon>
        <taxon>Micrococcales</taxon>
        <taxon>Microbacteriaceae</taxon>
        <taxon>Microbacterium</taxon>
    </lineage>
</organism>
<dbReference type="SUPFAM" id="SSF82171">
    <property type="entry name" value="DPP6 N-terminal domain-like"/>
    <property type="match status" value="1"/>
</dbReference>
<feature type="region of interest" description="Disordered" evidence="1">
    <location>
        <begin position="27"/>
        <end position="55"/>
    </location>
</feature>
<reference evidence="3 4" key="1">
    <citation type="submission" date="2021-03" db="EMBL/GenBank/DDBJ databases">
        <title>Sequencing the genomes of 1000 actinobacteria strains.</title>
        <authorList>
            <person name="Klenk H.-P."/>
        </authorList>
    </citation>
    <scope>NUCLEOTIDE SEQUENCE [LARGE SCALE GENOMIC DNA]</scope>
    <source>
        <strain evidence="3 4">DSM 24221</strain>
    </source>
</reference>
<evidence type="ECO:0000313" key="3">
    <source>
        <dbReference type="EMBL" id="MBP2436972.1"/>
    </source>
</evidence>
<dbReference type="PROSITE" id="PS51257">
    <property type="entry name" value="PROKAR_LIPOPROTEIN"/>
    <property type="match status" value="1"/>
</dbReference>
<evidence type="ECO:0000313" key="4">
    <source>
        <dbReference type="Proteomes" id="UP001519362"/>
    </source>
</evidence>
<keyword evidence="2" id="KW-0732">Signal</keyword>
<protein>
    <recommendedName>
        <fullName evidence="5">ABC transporter</fullName>
    </recommendedName>
</protein>
<dbReference type="EMBL" id="JAGIOL010000001">
    <property type="protein sequence ID" value="MBP2436972.1"/>
    <property type="molecule type" value="Genomic_DNA"/>
</dbReference>
<evidence type="ECO:0008006" key="5">
    <source>
        <dbReference type="Google" id="ProtNLM"/>
    </source>
</evidence>
<proteinExistence type="predicted"/>
<sequence length="420" mass="42737">MTRTTRFSLVAAPLALGFVLAGCAPTTGEPAPPAPSATEAASDAQGPADEDDHGLIPGAEEVAEPQSQLVSVAADGSVGLLDLLTGEETELGTVGTPSDIASDGRYAFVTTKDGATVIDGGRWSWDHGDHFHYYRATPALAGTIPGSGPVHVTGSPLSTAGGTGLFFDGSGEAVLIDNSALSDGEITETLRIDTGAESGVVAPIGDGAIVATHGGALADTAQFFGADGEPVDGASAACIAPSGAITTRVGTVVGCEDGALIAVTNGDGIDISMVEYPDGATRTESFSGRKNRPTVSGVDGDGGFWLLSTRSRAWQHVDTDQDLVIATTADNADGHVVALDTDGRIIVFSEDGEQLAETEPIVADSLVDGAHVDLVVDQQRAYLSAPSEGVVYEIDYADGARIARELTPSVSPDFATELGR</sequence>
<dbReference type="InterPro" id="IPR015943">
    <property type="entry name" value="WD40/YVTN_repeat-like_dom_sf"/>
</dbReference>
<gene>
    <name evidence="3" type="ORF">JOF34_001558</name>
</gene>
<feature type="signal peptide" evidence="2">
    <location>
        <begin position="1"/>
        <end position="23"/>
    </location>
</feature>
<evidence type="ECO:0000256" key="1">
    <source>
        <dbReference type="SAM" id="MobiDB-lite"/>
    </source>
</evidence>
<keyword evidence="4" id="KW-1185">Reference proteome</keyword>
<dbReference type="Proteomes" id="UP001519362">
    <property type="component" value="Unassembled WGS sequence"/>
</dbReference>
<dbReference type="RefSeq" id="WP_165135075.1">
    <property type="nucleotide sequence ID" value="NZ_CP049253.1"/>
</dbReference>
<accession>A0ABS4ZI82</accession>
<name>A0ABS4ZI82_9MICO</name>
<dbReference type="Gene3D" id="2.130.10.10">
    <property type="entry name" value="YVTN repeat-like/Quinoprotein amine dehydrogenase"/>
    <property type="match status" value="1"/>
</dbReference>
<feature type="chain" id="PRO_5045211348" description="ABC transporter" evidence="2">
    <location>
        <begin position="24"/>
        <end position="420"/>
    </location>
</feature>
<comment type="caution">
    <text evidence="3">The sequence shown here is derived from an EMBL/GenBank/DDBJ whole genome shotgun (WGS) entry which is preliminary data.</text>
</comment>